<gene>
    <name evidence="1" type="ORF">NM688_g1519</name>
</gene>
<dbReference type="Proteomes" id="UP001148662">
    <property type="component" value="Unassembled WGS sequence"/>
</dbReference>
<sequence length="383" mass="42890">MIPWPVSQALLTAFSFITFVLVSVPLYWHLEAWNVGCVLYIAWVGPQCLIQFINGVLWRDNAINWAPVWCDITVRYTWGASHGLLAASLVINRRLYKIATTSSVSITRSEKRRTILVDLAIGLSIPILHIILLWFVQGHRFDIFAGVGCLVAVPNTYFAIVLSNGLAIVIGLISAAYCGGTIRAFMKRRRQFSELLASNNNLTFHRYLRLMALAAIELISTVPLATYLMVRQLRSPIYQWKGLGDLHWGFSAVHQYPSIVWLETPGNVTFLTMEPWLYITCGLIFFLFFGLAEEARTHYRLAFTTVAKKLGYTSGPSATSGFSSGLPPYVISHRTSLRTTLTFIPSHLPRSKGSGSKLGISITIPSFIQRSANRRGSIFVLER</sequence>
<proteinExistence type="predicted"/>
<evidence type="ECO:0000313" key="2">
    <source>
        <dbReference type="Proteomes" id="UP001148662"/>
    </source>
</evidence>
<protein>
    <submittedName>
        <fullName evidence="1">Uncharacterized protein</fullName>
    </submittedName>
</protein>
<name>A0ACC1TB84_9APHY</name>
<evidence type="ECO:0000313" key="1">
    <source>
        <dbReference type="EMBL" id="KAJ3557346.1"/>
    </source>
</evidence>
<accession>A0ACC1TB84</accession>
<reference evidence="1" key="1">
    <citation type="submission" date="2022-07" db="EMBL/GenBank/DDBJ databases">
        <title>Genome Sequence of Phlebia brevispora.</title>
        <authorList>
            <person name="Buettner E."/>
        </authorList>
    </citation>
    <scope>NUCLEOTIDE SEQUENCE</scope>
    <source>
        <strain evidence="1">MPL23</strain>
    </source>
</reference>
<dbReference type="EMBL" id="JANHOG010000165">
    <property type="protein sequence ID" value="KAJ3557346.1"/>
    <property type="molecule type" value="Genomic_DNA"/>
</dbReference>
<organism evidence="1 2">
    <name type="scientific">Phlebia brevispora</name>
    <dbReference type="NCBI Taxonomy" id="194682"/>
    <lineage>
        <taxon>Eukaryota</taxon>
        <taxon>Fungi</taxon>
        <taxon>Dikarya</taxon>
        <taxon>Basidiomycota</taxon>
        <taxon>Agaricomycotina</taxon>
        <taxon>Agaricomycetes</taxon>
        <taxon>Polyporales</taxon>
        <taxon>Meruliaceae</taxon>
        <taxon>Phlebia</taxon>
    </lineage>
</organism>
<keyword evidence="2" id="KW-1185">Reference proteome</keyword>
<comment type="caution">
    <text evidence="1">The sequence shown here is derived from an EMBL/GenBank/DDBJ whole genome shotgun (WGS) entry which is preliminary data.</text>
</comment>